<dbReference type="PANTHER" id="PTHR43333:SF1">
    <property type="entry name" value="D-ISOMER SPECIFIC 2-HYDROXYACID DEHYDROGENASE NAD-BINDING DOMAIN-CONTAINING PROTEIN"/>
    <property type="match status" value="1"/>
</dbReference>
<protein>
    <recommendedName>
        <fullName evidence="3">D-isomer specific 2-hydroxyacid dehydrogenase NAD-binding domain-containing protein</fullName>
    </recommendedName>
</protein>
<dbReference type="AlphaFoldDB" id="X0VW76"/>
<accession>X0VW76</accession>
<evidence type="ECO:0000256" key="1">
    <source>
        <dbReference type="ARBA" id="ARBA00023002"/>
    </source>
</evidence>
<dbReference type="InterPro" id="IPR006140">
    <property type="entry name" value="D-isomer_DH_NAD-bd"/>
</dbReference>
<reference evidence="4" key="1">
    <citation type="journal article" date="2014" name="Front. Microbiol.">
        <title>High frequency of phylogenetically diverse reductive dehalogenase-homologous genes in deep subseafloor sedimentary metagenomes.</title>
        <authorList>
            <person name="Kawai M."/>
            <person name="Futagami T."/>
            <person name="Toyoda A."/>
            <person name="Takaki Y."/>
            <person name="Nishi S."/>
            <person name="Hori S."/>
            <person name="Arai W."/>
            <person name="Tsubouchi T."/>
            <person name="Morono Y."/>
            <person name="Uchiyama I."/>
            <person name="Ito T."/>
            <person name="Fujiyama A."/>
            <person name="Inagaki F."/>
            <person name="Takami H."/>
        </authorList>
    </citation>
    <scope>NUCLEOTIDE SEQUENCE</scope>
    <source>
        <strain evidence="4">Expedition CK06-06</strain>
    </source>
</reference>
<dbReference type="Pfam" id="PF02826">
    <property type="entry name" value="2-Hacid_dh_C"/>
    <property type="match status" value="1"/>
</dbReference>
<sequence>ARGPLVIEKALVEALESGRPAGAVMDVTEEEPLPPASKLWHMPDVIITPHVAGQSAWRIDNMTGLFCQNIERWKTGRPLINYLADKSLGFPIRNGKTPLWTDVLCETQAR</sequence>
<dbReference type="Gene3D" id="3.40.50.720">
    <property type="entry name" value="NAD(P)-binding Rossmann-like Domain"/>
    <property type="match status" value="2"/>
</dbReference>
<dbReference type="PANTHER" id="PTHR43333">
    <property type="entry name" value="2-HACID_DH_C DOMAIN-CONTAINING PROTEIN"/>
    <property type="match status" value="1"/>
</dbReference>
<comment type="caution">
    <text evidence="4">The sequence shown here is derived from an EMBL/GenBank/DDBJ whole genome shotgun (WGS) entry which is preliminary data.</text>
</comment>
<dbReference type="SUPFAM" id="SSF51735">
    <property type="entry name" value="NAD(P)-binding Rossmann-fold domains"/>
    <property type="match status" value="1"/>
</dbReference>
<dbReference type="GO" id="GO:0016491">
    <property type="term" value="F:oxidoreductase activity"/>
    <property type="evidence" value="ECO:0007669"/>
    <property type="project" value="UniProtKB-KW"/>
</dbReference>
<keyword evidence="2" id="KW-0520">NAD</keyword>
<keyword evidence="1" id="KW-0560">Oxidoreductase</keyword>
<evidence type="ECO:0000313" key="4">
    <source>
        <dbReference type="EMBL" id="GAG15377.1"/>
    </source>
</evidence>
<evidence type="ECO:0000259" key="3">
    <source>
        <dbReference type="Pfam" id="PF02826"/>
    </source>
</evidence>
<organism evidence="4">
    <name type="scientific">marine sediment metagenome</name>
    <dbReference type="NCBI Taxonomy" id="412755"/>
    <lineage>
        <taxon>unclassified sequences</taxon>
        <taxon>metagenomes</taxon>
        <taxon>ecological metagenomes</taxon>
    </lineage>
</organism>
<proteinExistence type="predicted"/>
<evidence type="ECO:0000256" key="2">
    <source>
        <dbReference type="ARBA" id="ARBA00023027"/>
    </source>
</evidence>
<dbReference type="GO" id="GO:0051287">
    <property type="term" value="F:NAD binding"/>
    <property type="evidence" value="ECO:0007669"/>
    <property type="project" value="InterPro"/>
</dbReference>
<dbReference type="EMBL" id="BARS01037765">
    <property type="protein sequence ID" value="GAG15377.1"/>
    <property type="molecule type" value="Genomic_DNA"/>
</dbReference>
<gene>
    <name evidence="4" type="ORF">S01H1_57866</name>
</gene>
<dbReference type="InterPro" id="IPR036291">
    <property type="entry name" value="NAD(P)-bd_dom_sf"/>
</dbReference>
<name>X0VW76_9ZZZZ</name>
<feature type="non-terminal residue" evidence="4">
    <location>
        <position position="1"/>
    </location>
</feature>
<feature type="domain" description="D-isomer specific 2-hydroxyacid dehydrogenase NAD-binding" evidence="3">
    <location>
        <begin position="1"/>
        <end position="52"/>
    </location>
</feature>